<dbReference type="InterPro" id="IPR050190">
    <property type="entry name" value="UPF0213_domain"/>
</dbReference>
<organism evidence="2">
    <name type="scientific">bioreactor metagenome</name>
    <dbReference type="NCBI Taxonomy" id="1076179"/>
    <lineage>
        <taxon>unclassified sequences</taxon>
        <taxon>metagenomes</taxon>
        <taxon>ecological metagenomes</taxon>
    </lineage>
</organism>
<sequence>MYYVYAIKSKEKEWIYVGITDNSERRLHQHNSGFNRSTKAYRPFEMFFIECIDTRENARIREKELKTTQGKRFLRKCLADHRAGLSNWR</sequence>
<dbReference type="AlphaFoldDB" id="A0A644XLF7"/>
<comment type="caution">
    <text evidence="2">The sequence shown here is derived from an EMBL/GenBank/DDBJ whole genome shotgun (WGS) entry which is preliminary data.</text>
</comment>
<feature type="domain" description="GIY-YIG" evidence="1">
    <location>
        <begin position="1"/>
        <end position="75"/>
    </location>
</feature>
<dbReference type="InterPro" id="IPR000305">
    <property type="entry name" value="GIY-YIG_endonuc"/>
</dbReference>
<dbReference type="PANTHER" id="PTHR34477:SF1">
    <property type="entry name" value="UPF0213 PROTEIN YHBQ"/>
    <property type="match status" value="1"/>
</dbReference>
<dbReference type="PANTHER" id="PTHR34477">
    <property type="entry name" value="UPF0213 PROTEIN YHBQ"/>
    <property type="match status" value="1"/>
</dbReference>
<reference evidence="2" key="1">
    <citation type="submission" date="2019-08" db="EMBL/GenBank/DDBJ databases">
        <authorList>
            <person name="Kucharzyk K."/>
            <person name="Murdoch R.W."/>
            <person name="Higgins S."/>
            <person name="Loffler F."/>
        </authorList>
    </citation>
    <scope>NUCLEOTIDE SEQUENCE</scope>
</reference>
<dbReference type="SUPFAM" id="SSF82771">
    <property type="entry name" value="GIY-YIG endonuclease"/>
    <property type="match status" value="1"/>
</dbReference>
<gene>
    <name evidence="2" type="ORF">SDC9_63402</name>
</gene>
<evidence type="ECO:0000313" key="2">
    <source>
        <dbReference type="EMBL" id="MPM17020.1"/>
    </source>
</evidence>
<dbReference type="EMBL" id="VSSQ01002717">
    <property type="protein sequence ID" value="MPM17020.1"/>
    <property type="molecule type" value="Genomic_DNA"/>
</dbReference>
<name>A0A644XLF7_9ZZZZ</name>
<dbReference type="CDD" id="cd10449">
    <property type="entry name" value="GIY-YIG_SLX1_like"/>
    <property type="match status" value="1"/>
</dbReference>
<accession>A0A644XLF7</accession>
<dbReference type="Gene3D" id="3.40.1440.10">
    <property type="entry name" value="GIY-YIG endonuclease"/>
    <property type="match status" value="1"/>
</dbReference>
<evidence type="ECO:0000259" key="1">
    <source>
        <dbReference type="PROSITE" id="PS50164"/>
    </source>
</evidence>
<dbReference type="Pfam" id="PF01541">
    <property type="entry name" value="GIY-YIG"/>
    <property type="match status" value="1"/>
</dbReference>
<dbReference type="PROSITE" id="PS50164">
    <property type="entry name" value="GIY_YIG"/>
    <property type="match status" value="1"/>
</dbReference>
<dbReference type="InterPro" id="IPR035901">
    <property type="entry name" value="GIY-YIG_endonuc_sf"/>
</dbReference>
<protein>
    <recommendedName>
        <fullName evidence="1">GIY-YIG domain-containing protein</fullName>
    </recommendedName>
</protein>
<proteinExistence type="predicted"/>